<sequence>MYKTSKVVTSEPGFMNAKPSETRLANQISRPASLKELLERFKTPQISSGLDEIVMTPLPKGHGFLYERHPTPGKQWLVGHPGFGGSTVMMDMEDEVVVAYVTNGLKTGMGELTRTYRHLRNAVFECLEKEKEEAA</sequence>
<feature type="domain" description="Beta-lactamase-related" evidence="1">
    <location>
        <begin position="30"/>
        <end position="116"/>
    </location>
</feature>
<reference evidence="3" key="1">
    <citation type="journal article" date="2015" name="Nat. Genet.">
        <title>The genome and transcriptome of the zoonotic hookworm Ancylostoma ceylanicum identify infection-specific gene families.</title>
        <authorList>
            <person name="Schwarz E.M."/>
            <person name="Hu Y."/>
            <person name="Antoshechkin I."/>
            <person name="Miller M.M."/>
            <person name="Sternberg P.W."/>
            <person name="Aroian R.V."/>
        </authorList>
    </citation>
    <scope>NUCLEOTIDE SEQUENCE</scope>
    <source>
        <strain evidence="3">HY135</strain>
    </source>
</reference>
<dbReference type="Pfam" id="PF00144">
    <property type="entry name" value="Beta-lactamase"/>
    <property type="match status" value="1"/>
</dbReference>
<dbReference type="SUPFAM" id="SSF56601">
    <property type="entry name" value="beta-lactamase/transpeptidase-like"/>
    <property type="match status" value="1"/>
</dbReference>
<dbReference type="PANTHER" id="PTHR43319">
    <property type="entry name" value="BETA-LACTAMASE-RELATED"/>
    <property type="match status" value="1"/>
</dbReference>
<dbReference type="Gene3D" id="3.40.710.10">
    <property type="entry name" value="DD-peptidase/beta-lactamase superfamily"/>
    <property type="match status" value="1"/>
</dbReference>
<evidence type="ECO:0000313" key="2">
    <source>
        <dbReference type="EMBL" id="EYC11827.1"/>
    </source>
</evidence>
<comment type="caution">
    <text evidence="2">The sequence shown here is derived from an EMBL/GenBank/DDBJ whole genome shotgun (WGS) entry which is preliminary data.</text>
</comment>
<gene>
    <name evidence="2" type="primary">Acey_s0049.g1798</name>
    <name evidence="2" type="ORF">Y032_0049g1798</name>
</gene>
<protein>
    <recommendedName>
        <fullName evidence="1">Beta-lactamase-related domain-containing protein</fullName>
    </recommendedName>
</protein>
<dbReference type="EMBL" id="JARK01001385">
    <property type="protein sequence ID" value="EYC11827.1"/>
    <property type="molecule type" value="Genomic_DNA"/>
</dbReference>
<accession>A0A016UAE3</accession>
<dbReference type="AlphaFoldDB" id="A0A016UAE3"/>
<dbReference type="Proteomes" id="UP000024635">
    <property type="component" value="Unassembled WGS sequence"/>
</dbReference>
<dbReference type="OrthoDB" id="5946976at2759"/>
<keyword evidence="3" id="KW-1185">Reference proteome</keyword>
<dbReference type="PANTHER" id="PTHR43319:SF4">
    <property type="entry name" value="BETA-LACTAMASE DOMAIN-CONTAINING PROTEIN 2"/>
    <property type="match status" value="1"/>
</dbReference>
<name>A0A016UAE3_9BILA</name>
<evidence type="ECO:0000313" key="3">
    <source>
        <dbReference type="Proteomes" id="UP000024635"/>
    </source>
</evidence>
<proteinExistence type="predicted"/>
<organism evidence="2 3">
    <name type="scientific">Ancylostoma ceylanicum</name>
    <dbReference type="NCBI Taxonomy" id="53326"/>
    <lineage>
        <taxon>Eukaryota</taxon>
        <taxon>Metazoa</taxon>
        <taxon>Ecdysozoa</taxon>
        <taxon>Nematoda</taxon>
        <taxon>Chromadorea</taxon>
        <taxon>Rhabditida</taxon>
        <taxon>Rhabditina</taxon>
        <taxon>Rhabditomorpha</taxon>
        <taxon>Strongyloidea</taxon>
        <taxon>Ancylostomatidae</taxon>
        <taxon>Ancylostomatinae</taxon>
        <taxon>Ancylostoma</taxon>
    </lineage>
</organism>
<dbReference type="InterPro" id="IPR012338">
    <property type="entry name" value="Beta-lactam/transpept-like"/>
</dbReference>
<evidence type="ECO:0000259" key="1">
    <source>
        <dbReference type="Pfam" id="PF00144"/>
    </source>
</evidence>
<dbReference type="InterPro" id="IPR052907">
    <property type="entry name" value="Beta-lactamase/esterase"/>
</dbReference>
<dbReference type="InterPro" id="IPR001466">
    <property type="entry name" value="Beta-lactam-related"/>
</dbReference>